<dbReference type="STRING" id="425265.A8QAM6"/>
<dbReference type="InterPro" id="IPR007320">
    <property type="entry name" value="PDCD2_C"/>
</dbReference>
<dbReference type="Pfam" id="PF04194">
    <property type="entry name" value="PDCD2_C"/>
    <property type="match status" value="1"/>
</dbReference>
<dbReference type="KEGG" id="mgl:MGL_3785"/>
<gene>
    <name evidence="3" type="ORF">MGL_3785</name>
</gene>
<keyword evidence="4" id="KW-1185">Reference proteome</keyword>
<dbReference type="GO" id="GO:0030490">
    <property type="term" value="P:maturation of SSU-rRNA"/>
    <property type="evidence" value="ECO:0007669"/>
    <property type="project" value="TreeGrafter"/>
</dbReference>
<reference evidence="3 4" key="1">
    <citation type="journal article" date="2007" name="Proc. Natl. Acad. Sci. U.S.A.">
        <title>Dandruff-associated Malassezia genomes reveal convergent and divergent virulence traits shared with plant and human fungal pathogens.</title>
        <authorList>
            <person name="Xu J."/>
            <person name="Saunders C.W."/>
            <person name="Hu P."/>
            <person name="Grant R.A."/>
            <person name="Boekhout T."/>
            <person name="Kuramae E.E."/>
            <person name="Kronstad J.W."/>
            <person name="Deangelis Y.M."/>
            <person name="Reeder N.L."/>
            <person name="Johnstone K.R."/>
            <person name="Leland M."/>
            <person name="Fieno A.M."/>
            <person name="Begley W.M."/>
            <person name="Sun Y."/>
            <person name="Lacey M.P."/>
            <person name="Chaudhary T."/>
            <person name="Keough T."/>
            <person name="Chu L."/>
            <person name="Sears R."/>
            <person name="Yuan B."/>
            <person name="Dawson T.L.Jr."/>
        </authorList>
    </citation>
    <scope>NUCLEOTIDE SEQUENCE [LARGE SCALE GENOMIC DNA]</scope>
    <source>
        <strain evidence="4">ATCC MYA-4612 / CBS 7966</strain>
    </source>
</reference>
<evidence type="ECO:0000313" key="4">
    <source>
        <dbReference type="Proteomes" id="UP000008837"/>
    </source>
</evidence>
<feature type="region of interest" description="Disordered" evidence="1">
    <location>
        <begin position="98"/>
        <end position="124"/>
    </location>
</feature>
<evidence type="ECO:0000313" key="3">
    <source>
        <dbReference type="EMBL" id="EDP41783.1"/>
    </source>
</evidence>
<evidence type="ECO:0000259" key="2">
    <source>
        <dbReference type="Pfam" id="PF04194"/>
    </source>
</evidence>
<dbReference type="Proteomes" id="UP000008837">
    <property type="component" value="Unassembled WGS sequence"/>
</dbReference>
<dbReference type="AlphaFoldDB" id="A8QAM6"/>
<protein>
    <recommendedName>
        <fullName evidence="2">Programmed cell death protein 2 C-terminal domain-containing protein</fullName>
    </recommendedName>
</protein>
<dbReference type="OMA" id="CQNESEG"/>
<dbReference type="OrthoDB" id="443682at2759"/>
<dbReference type="EMBL" id="AAYY01000015">
    <property type="protein sequence ID" value="EDP41783.1"/>
    <property type="molecule type" value="Genomic_DNA"/>
</dbReference>
<evidence type="ECO:0000256" key="1">
    <source>
        <dbReference type="SAM" id="MobiDB-lite"/>
    </source>
</evidence>
<dbReference type="PANTHER" id="PTHR47524:SF1">
    <property type="entry name" value="20S RRNA ACCUMULATION PROTEIN 4"/>
    <property type="match status" value="1"/>
</dbReference>
<name>A8QAM6_MALGO</name>
<feature type="compositionally biased region" description="Acidic residues" evidence="1">
    <location>
        <begin position="51"/>
        <end position="63"/>
    </location>
</feature>
<dbReference type="GO" id="GO:0005737">
    <property type="term" value="C:cytoplasm"/>
    <property type="evidence" value="ECO:0007669"/>
    <property type="project" value="InterPro"/>
</dbReference>
<proteinExistence type="predicted"/>
<dbReference type="PANTHER" id="PTHR47524">
    <property type="entry name" value="20S RRNA ACCUMULATION PROTEIN 4"/>
    <property type="match status" value="1"/>
</dbReference>
<feature type="compositionally biased region" description="Polar residues" evidence="1">
    <location>
        <begin position="113"/>
        <end position="124"/>
    </location>
</feature>
<feature type="region of interest" description="Disordered" evidence="1">
    <location>
        <begin position="1"/>
        <end position="63"/>
    </location>
</feature>
<organism evidence="3 4">
    <name type="scientific">Malassezia globosa (strain ATCC MYA-4612 / CBS 7966)</name>
    <name type="common">Dandruff-associated fungus</name>
    <dbReference type="NCBI Taxonomy" id="425265"/>
    <lineage>
        <taxon>Eukaryota</taxon>
        <taxon>Fungi</taxon>
        <taxon>Dikarya</taxon>
        <taxon>Basidiomycota</taxon>
        <taxon>Ustilaginomycotina</taxon>
        <taxon>Malasseziomycetes</taxon>
        <taxon>Malasseziales</taxon>
        <taxon>Malasseziaceae</taxon>
        <taxon>Malassezia</taxon>
    </lineage>
</organism>
<comment type="caution">
    <text evidence="3">The sequence shown here is derived from an EMBL/GenBank/DDBJ whole genome shotgun (WGS) entry which is preliminary data.</text>
</comment>
<sequence length="303" mass="33689">MKSSSEAGLFRASLFDSAPEGAESTDDQGRVDRQQQQKTSEGHESEHEVSNDEDEDDYDDEERLAEEMSIKASLEEQHQHLQNHWSQHASHYTTPLYLNTIPEPENEPESEAQDQALQESALSTSHVPVIGSGEGEVYEQMKIDGLDHVFERFTRRLGSEARQVVRYEFGGVPIPFSGKGSLFKRLWPNGLHAGCDSSSVPACEYCGAPRVFELQLMPNLANLLRAEKLSDAAESNGENSSNQEAQRQAEIASLFGLESAVTNMRTGIAWSTAIVYVCSRDCCQNESEGYAEEWVGLQHETDV</sequence>
<accession>A8QAM6</accession>
<dbReference type="InParanoid" id="A8QAM6"/>
<dbReference type="GeneID" id="5853304"/>
<dbReference type="VEuPathDB" id="FungiDB:MGL_3785"/>
<feature type="domain" description="Programmed cell death protein 2 C-terminal" evidence="2">
    <location>
        <begin position="147"/>
        <end position="298"/>
    </location>
</feature>
<dbReference type="RefSeq" id="XP_001728997.1">
    <property type="nucleotide sequence ID" value="XM_001728945.1"/>
</dbReference>
<feature type="compositionally biased region" description="Basic and acidic residues" evidence="1">
    <location>
        <begin position="27"/>
        <end position="50"/>
    </location>
</feature>